<feature type="transmembrane region" description="Helical" evidence="1">
    <location>
        <begin position="134"/>
        <end position="154"/>
    </location>
</feature>
<dbReference type="EMBL" id="CP009149">
    <property type="protein sequence ID" value="AIJ05405.1"/>
    <property type="molecule type" value="Genomic_DNA"/>
</dbReference>
<dbReference type="STRING" id="1301915.JH146_0556"/>
<dbReference type="AlphaFoldDB" id="A0A076LAJ6"/>
<feature type="transmembrane region" description="Helical" evidence="1">
    <location>
        <begin position="183"/>
        <end position="216"/>
    </location>
</feature>
<dbReference type="HOGENOM" id="CLU_083802_0_0_2"/>
<keyword evidence="1" id="KW-0472">Membrane</keyword>
<feature type="transmembrane region" description="Helical" evidence="1">
    <location>
        <begin position="236"/>
        <end position="258"/>
    </location>
</feature>
<dbReference type="Proteomes" id="UP000028781">
    <property type="component" value="Chromosome"/>
</dbReference>
<accession>A0A076LAJ6</accession>
<keyword evidence="1" id="KW-0812">Transmembrane</keyword>
<feature type="transmembrane region" description="Helical" evidence="1">
    <location>
        <begin position="89"/>
        <end position="114"/>
    </location>
</feature>
<dbReference type="Pfam" id="PF13197">
    <property type="entry name" value="DUF4013"/>
    <property type="match status" value="1"/>
</dbReference>
<keyword evidence="3" id="KW-1185">Reference proteome</keyword>
<evidence type="ECO:0008006" key="4">
    <source>
        <dbReference type="Google" id="ProtNLM"/>
    </source>
</evidence>
<reference evidence="2 3" key="1">
    <citation type="journal article" date="2015" name="Int. J. Syst. Evol. Microbiol.">
        <title>M ethanocaldococcus bathoardescens sp. nov., a hyperthermophilic methanogen isolated from a volcanically active deep-sea hydrothermal vent.</title>
        <authorList>
            <person name="Stewart L.C."/>
            <person name="Jung J.H."/>
            <person name="Kim Y.T."/>
            <person name="Kwon S.W."/>
            <person name="Park C.S."/>
            <person name="Holden J.F."/>
        </authorList>
    </citation>
    <scope>NUCLEOTIDE SEQUENCE [LARGE SCALE GENOMIC DNA]</scope>
    <source>
        <strain evidence="2 3">JH146</strain>
    </source>
</reference>
<name>A0A076LAJ6_9EURY</name>
<dbReference type="InterPro" id="IPR025098">
    <property type="entry name" value="DUF4013"/>
</dbReference>
<dbReference type="RefSeq" id="WP_048201599.1">
    <property type="nucleotide sequence ID" value="NZ_CP009149.1"/>
</dbReference>
<dbReference type="KEGG" id="mjh:JH146_0556"/>
<keyword evidence="1" id="KW-1133">Transmembrane helix</keyword>
<protein>
    <recommendedName>
        <fullName evidence="4">DUF4013 domain-containing protein</fullName>
    </recommendedName>
</protein>
<dbReference type="GeneID" id="24891156"/>
<feature type="transmembrane region" description="Helical" evidence="1">
    <location>
        <begin position="44"/>
        <end position="62"/>
    </location>
</feature>
<proteinExistence type="predicted"/>
<dbReference type="OrthoDB" id="71133at2157"/>
<sequence length="277" mass="31970">MDIVDYLRDAIDYTKSDIKNFVIGWILLSLTWFLISIAKYTASWEVYLILMIIFLIQCGYYIKIMKETLNGSNKLPDWNNCPKLLIDGLLYDIGALMLLFISLIPAFVGVVLYIAGLHFLVKTFSSIFEIIMDIGVWIAILGFIFGCLVFLIYLPISTANFANKGFFGFFEFKNLFKMMNLKYIVLAIVVYVLTSLVYFIVYLIIVFGIMIALYLIYGSFEMVYIKIGVEKDYLLIGLIAFISSVIFGVSTLILYILYHRIFANYYKNTIGKVRVWK</sequence>
<evidence type="ECO:0000313" key="3">
    <source>
        <dbReference type="Proteomes" id="UP000028781"/>
    </source>
</evidence>
<feature type="transmembrane region" description="Helical" evidence="1">
    <location>
        <begin position="21"/>
        <end position="38"/>
    </location>
</feature>
<gene>
    <name evidence="2" type="ORF">JH146_0556</name>
</gene>
<evidence type="ECO:0000256" key="1">
    <source>
        <dbReference type="SAM" id="Phobius"/>
    </source>
</evidence>
<evidence type="ECO:0000313" key="2">
    <source>
        <dbReference type="EMBL" id="AIJ05405.1"/>
    </source>
</evidence>
<organism evidence="2 3">
    <name type="scientific">Methanocaldococcus bathoardescens</name>
    <dbReference type="NCBI Taxonomy" id="1301915"/>
    <lineage>
        <taxon>Archaea</taxon>
        <taxon>Methanobacteriati</taxon>
        <taxon>Methanobacteriota</taxon>
        <taxon>Methanomada group</taxon>
        <taxon>Methanococci</taxon>
        <taxon>Methanococcales</taxon>
        <taxon>Methanocaldococcaceae</taxon>
        <taxon>Methanocaldococcus</taxon>
    </lineage>
</organism>